<evidence type="ECO:0000313" key="2">
    <source>
        <dbReference type="Proteomes" id="UP000053398"/>
    </source>
</evidence>
<gene>
    <name evidence="1" type="ORF">AQJ11_29870</name>
</gene>
<dbReference type="Proteomes" id="UP000053398">
    <property type="component" value="Unassembled WGS sequence"/>
</dbReference>
<reference evidence="1 2" key="1">
    <citation type="submission" date="2015-10" db="EMBL/GenBank/DDBJ databases">
        <title>Draft genome sequence of Streptomyces corchorusii DSM 40340, type strain for the species Streptomyces corchorusii.</title>
        <authorList>
            <person name="Ruckert C."/>
            <person name="Winkler A."/>
            <person name="Kalinowski J."/>
            <person name="Kampfer P."/>
            <person name="Glaeser S."/>
        </authorList>
    </citation>
    <scope>NUCLEOTIDE SEQUENCE [LARGE SCALE GENOMIC DNA]</scope>
    <source>
        <strain evidence="1 2">DSM 40340</strain>
    </source>
</reference>
<name>A0A117QCC8_STRCK</name>
<proteinExistence type="predicted"/>
<sequence>MPTTLIRATAGQYTPARYAVVRNCTANTTASSALIGTDTPVSPMPAFSFSRSAAVSPTVVRWNNVPELTVYFWITKVLWVVAWPRAHRTSRTSGMGTKCAVAPGSLRLWMGVHEGIGQRDPLAPV</sequence>
<organism evidence="1 2">
    <name type="scientific">Streptomyces corchorusii</name>
    <name type="common">Streptomyces chibaensis</name>
    <dbReference type="NCBI Taxonomy" id="1903"/>
    <lineage>
        <taxon>Bacteria</taxon>
        <taxon>Bacillati</taxon>
        <taxon>Actinomycetota</taxon>
        <taxon>Actinomycetes</taxon>
        <taxon>Kitasatosporales</taxon>
        <taxon>Streptomycetaceae</taxon>
        <taxon>Streptomyces</taxon>
    </lineage>
</organism>
<keyword evidence="2" id="KW-1185">Reference proteome</keyword>
<accession>A0A117QCC8</accession>
<protein>
    <submittedName>
        <fullName evidence="1">Uncharacterized protein</fullName>
    </submittedName>
</protein>
<comment type="caution">
    <text evidence="1">The sequence shown here is derived from an EMBL/GenBank/DDBJ whole genome shotgun (WGS) entry which is preliminary data.</text>
</comment>
<dbReference type="EMBL" id="LMWP01000035">
    <property type="protein sequence ID" value="KUN20394.1"/>
    <property type="molecule type" value="Genomic_DNA"/>
</dbReference>
<dbReference type="AlphaFoldDB" id="A0A117QCC8"/>
<evidence type="ECO:0000313" key="1">
    <source>
        <dbReference type="EMBL" id="KUN20394.1"/>
    </source>
</evidence>